<dbReference type="CDD" id="cd01127">
    <property type="entry name" value="TrwB_TraG_TraD_VirD4"/>
    <property type="match status" value="1"/>
</dbReference>
<dbReference type="Pfam" id="PF12696">
    <property type="entry name" value="TraG-D_C"/>
    <property type="match status" value="1"/>
</dbReference>
<sequence length="459" mass="50989">MSNDKRTLGITFDGRVLFDPYPTTSSIIYGATGAAKTTSVVVPAIESLLSSCSLALIINDVKDGEIAAQIGDMCQKYNRKFGALDDFKALGEDYPYRFSLNPFGSIVSTHKKNPSDVLYAIETAVQALIPEPQNDSKNQYFRDVPREEMDLGIRILLSHRPDMVTPGGLNALMGDPEVWISAVNIAAQEGDPALMARAQQSIAMRENDPEHYFQHNRAALTSLRMYEPNSTLHNAGFDADITHEQILKEGYVFCLVQPQQHTARLGAHYALHFNSFMDAQLSGNTGKALYILDELCNAPLKPAVERVTIQRSYGGRSLYIAQSRADIERKYGVKETAILEENCPVIQWLSFTSFSEAERVSKAMGDQQNVSQSIGFNSDKLDFSNNINTGKERLFAPDELMNLNPDEQIIFIKSVGFIHCRKLFQNEIAPYCYDLADNPLEGGKLIPDPKITLRTGGQS</sequence>
<dbReference type="PANTHER" id="PTHR37937">
    <property type="entry name" value="CONJUGATIVE TRANSFER: DNA TRANSPORT"/>
    <property type="match status" value="1"/>
</dbReference>
<dbReference type="GO" id="GO:0005886">
    <property type="term" value="C:plasma membrane"/>
    <property type="evidence" value="ECO:0007669"/>
    <property type="project" value="UniProtKB-SubCell"/>
</dbReference>
<dbReference type="PANTHER" id="PTHR37937:SF1">
    <property type="entry name" value="CONJUGATIVE TRANSFER: DNA TRANSPORT"/>
    <property type="match status" value="1"/>
</dbReference>
<dbReference type="SUPFAM" id="SSF52540">
    <property type="entry name" value="P-loop containing nucleoside triphosphate hydrolases"/>
    <property type="match status" value="1"/>
</dbReference>
<keyword evidence="4" id="KW-1133">Transmembrane helix</keyword>
<dbReference type="InterPro" id="IPR032689">
    <property type="entry name" value="TraG-D_C"/>
</dbReference>
<feature type="domain" description="TraD/TraG TraM recognition site" evidence="6">
    <location>
        <begin position="289"/>
        <end position="404"/>
    </location>
</feature>
<evidence type="ECO:0000256" key="4">
    <source>
        <dbReference type="ARBA" id="ARBA00022989"/>
    </source>
</evidence>
<evidence type="ECO:0000256" key="1">
    <source>
        <dbReference type="ARBA" id="ARBA00004651"/>
    </source>
</evidence>
<dbReference type="InterPro" id="IPR027417">
    <property type="entry name" value="P-loop_NTPase"/>
</dbReference>
<name>A0A2A4YZ93_9PROT</name>
<gene>
    <name evidence="7" type="ORF">COB13_10830</name>
</gene>
<comment type="caution">
    <text evidence="7">The sequence shown here is derived from an EMBL/GenBank/DDBJ whole genome shotgun (WGS) entry which is preliminary data.</text>
</comment>
<evidence type="ECO:0000256" key="3">
    <source>
        <dbReference type="ARBA" id="ARBA00022692"/>
    </source>
</evidence>
<evidence type="ECO:0000313" key="7">
    <source>
        <dbReference type="EMBL" id="PCJ00077.1"/>
    </source>
</evidence>
<comment type="subcellular location">
    <subcellularLocation>
        <location evidence="1">Cell membrane</location>
        <topology evidence="1">Multi-pass membrane protein</topology>
    </subcellularLocation>
</comment>
<evidence type="ECO:0000256" key="5">
    <source>
        <dbReference type="ARBA" id="ARBA00023136"/>
    </source>
</evidence>
<evidence type="ECO:0000256" key="2">
    <source>
        <dbReference type="ARBA" id="ARBA00022475"/>
    </source>
</evidence>
<reference evidence="7" key="2">
    <citation type="journal article" date="2018" name="ISME J.">
        <title>A dynamic microbial community with high functional redundancy inhabits the cold, oxic subseafloor aquifer.</title>
        <authorList>
            <person name="Tully B.J."/>
            <person name="Wheat C.G."/>
            <person name="Glazer B.T."/>
            <person name="Huber J.A."/>
        </authorList>
    </citation>
    <scope>NUCLEOTIDE SEQUENCE</scope>
    <source>
        <strain evidence="7">NORP83</strain>
    </source>
</reference>
<dbReference type="AlphaFoldDB" id="A0A2A4YZ93"/>
<dbReference type="InterPro" id="IPR051539">
    <property type="entry name" value="T4SS-coupling_protein"/>
</dbReference>
<accession>A0A2A4YZ93</accession>
<evidence type="ECO:0000259" key="6">
    <source>
        <dbReference type="Pfam" id="PF12696"/>
    </source>
</evidence>
<dbReference type="EMBL" id="NVUS01000013">
    <property type="protein sequence ID" value="PCJ00077.1"/>
    <property type="molecule type" value="Genomic_DNA"/>
</dbReference>
<keyword evidence="3" id="KW-0812">Transmembrane</keyword>
<keyword evidence="5" id="KW-0472">Membrane</keyword>
<reference key="1">
    <citation type="submission" date="2017-08" db="EMBL/GenBank/DDBJ databases">
        <title>A dynamic microbial community with high functional redundancy inhabits the cold, oxic subseafloor aquifer.</title>
        <authorList>
            <person name="Tully B.J."/>
            <person name="Wheat C.G."/>
            <person name="Glazer B.T."/>
            <person name="Huber J.A."/>
        </authorList>
    </citation>
    <scope>NUCLEOTIDE SEQUENCE [LARGE SCALE GENOMIC DNA]</scope>
</reference>
<protein>
    <submittedName>
        <fullName evidence="7">Type IV secretion system protein VirD4</fullName>
    </submittedName>
</protein>
<dbReference type="Gene3D" id="3.40.50.300">
    <property type="entry name" value="P-loop containing nucleotide triphosphate hydrolases"/>
    <property type="match status" value="1"/>
</dbReference>
<keyword evidence="2" id="KW-1003">Cell membrane</keyword>
<proteinExistence type="predicted"/>
<organism evidence="7">
    <name type="scientific">OCS116 cluster bacterium</name>
    <dbReference type="NCBI Taxonomy" id="2030921"/>
    <lineage>
        <taxon>Bacteria</taxon>
        <taxon>Pseudomonadati</taxon>
        <taxon>Pseudomonadota</taxon>
        <taxon>Alphaproteobacteria</taxon>
        <taxon>OCS116 cluster</taxon>
    </lineage>
</organism>